<keyword evidence="2" id="KW-1133">Transmembrane helix</keyword>
<evidence type="ECO:0000256" key="1">
    <source>
        <dbReference type="SAM" id="MobiDB-lite"/>
    </source>
</evidence>
<reference evidence="3" key="1">
    <citation type="journal article" date="2023" name="Nat. Commun.">
        <title>Diploid and tetraploid genomes of Acorus and the evolution of monocots.</title>
        <authorList>
            <person name="Ma L."/>
            <person name="Liu K.W."/>
            <person name="Li Z."/>
            <person name="Hsiao Y.Y."/>
            <person name="Qi Y."/>
            <person name="Fu T."/>
            <person name="Tang G.D."/>
            <person name="Zhang D."/>
            <person name="Sun W.H."/>
            <person name="Liu D.K."/>
            <person name="Li Y."/>
            <person name="Chen G.Z."/>
            <person name="Liu X.D."/>
            <person name="Liao X.Y."/>
            <person name="Jiang Y.T."/>
            <person name="Yu X."/>
            <person name="Hao Y."/>
            <person name="Huang J."/>
            <person name="Zhao X.W."/>
            <person name="Ke S."/>
            <person name="Chen Y.Y."/>
            <person name="Wu W.L."/>
            <person name="Hsu J.L."/>
            <person name="Lin Y.F."/>
            <person name="Huang M.D."/>
            <person name="Li C.Y."/>
            <person name="Huang L."/>
            <person name="Wang Z.W."/>
            <person name="Zhao X."/>
            <person name="Zhong W.Y."/>
            <person name="Peng D.H."/>
            <person name="Ahmad S."/>
            <person name="Lan S."/>
            <person name="Zhang J.S."/>
            <person name="Tsai W.C."/>
            <person name="Van de Peer Y."/>
            <person name="Liu Z.J."/>
        </authorList>
    </citation>
    <scope>NUCLEOTIDE SEQUENCE</scope>
    <source>
        <strain evidence="3">SCP</strain>
    </source>
</reference>
<comment type="caution">
    <text evidence="3">The sequence shown here is derived from an EMBL/GenBank/DDBJ whole genome shotgun (WGS) entry which is preliminary data.</text>
</comment>
<reference evidence="3" key="2">
    <citation type="submission" date="2023-06" db="EMBL/GenBank/DDBJ databases">
        <authorList>
            <person name="Ma L."/>
            <person name="Liu K.-W."/>
            <person name="Li Z."/>
            <person name="Hsiao Y.-Y."/>
            <person name="Qi Y."/>
            <person name="Fu T."/>
            <person name="Tang G."/>
            <person name="Zhang D."/>
            <person name="Sun W.-H."/>
            <person name="Liu D.-K."/>
            <person name="Li Y."/>
            <person name="Chen G.-Z."/>
            <person name="Liu X.-D."/>
            <person name="Liao X.-Y."/>
            <person name="Jiang Y.-T."/>
            <person name="Yu X."/>
            <person name="Hao Y."/>
            <person name="Huang J."/>
            <person name="Zhao X.-W."/>
            <person name="Ke S."/>
            <person name="Chen Y.-Y."/>
            <person name="Wu W.-L."/>
            <person name="Hsu J.-L."/>
            <person name="Lin Y.-F."/>
            <person name="Huang M.-D."/>
            <person name="Li C.-Y."/>
            <person name="Huang L."/>
            <person name="Wang Z.-W."/>
            <person name="Zhao X."/>
            <person name="Zhong W.-Y."/>
            <person name="Peng D.-H."/>
            <person name="Ahmad S."/>
            <person name="Lan S."/>
            <person name="Zhang J.-S."/>
            <person name="Tsai W.-C."/>
            <person name="Van De Peer Y."/>
            <person name="Liu Z.-J."/>
        </authorList>
    </citation>
    <scope>NUCLEOTIDE SEQUENCE</scope>
    <source>
        <strain evidence="3">SCP</strain>
        <tissue evidence="3">Leaves</tissue>
    </source>
</reference>
<proteinExistence type="predicted"/>
<dbReference type="AlphaFoldDB" id="A0AAV9BJ74"/>
<sequence>MVGGGIRRDEGPALNSANVFAALETLRRKKKSDGSSKKGCSRSGRGGGSQVKELEPQTFWAPTPLTTTKWADVDDDDDDYYAPTAPPPSGAVRADERGEEDVHDMVEEVCDFFLLGFDLILILCWVFVNWGKWSTKDVFLVRERCETKVLNPSPNLT</sequence>
<dbReference type="Proteomes" id="UP001179952">
    <property type="component" value="Unassembled WGS sequence"/>
</dbReference>
<protein>
    <submittedName>
        <fullName evidence="3">Uncharacterized protein</fullName>
    </submittedName>
</protein>
<dbReference type="PANTHER" id="PTHR31365:SF4">
    <property type="entry name" value="OS05G0179800 PROTEIN"/>
    <property type="match status" value="1"/>
</dbReference>
<evidence type="ECO:0000313" key="3">
    <source>
        <dbReference type="EMBL" id="KAK1276853.1"/>
    </source>
</evidence>
<evidence type="ECO:0000313" key="4">
    <source>
        <dbReference type="Proteomes" id="UP001179952"/>
    </source>
</evidence>
<keyword evidence="4" id="KW-1185">Reference proteome</keyword>
<gene>
    <name evidence="3" type="ORF">QJS04_geneDACA000868</name>
</gene>
<feature type="region of interest" description="Disordered" evidence="1">
    <location>
        <begin position="27"/>
        <end position="98"/>
    </location>
</feature>
<dbReference type="PANTHER" id="PTHR31365">
    <property type="entry name" value="EXPRESSED PROTEIN"/>
    <property type="match status" value="1"/>
</dbReference>
<dbReference type="EMBL" id="JAUJYN010000003">
    <property type="protein sequence ID" value="KAK1276853.1"/>
    <property type="molecule type" value="Genomic_DNA"/>
</dbReference>
<evidence type="ECO:0000256" key="2">
    <source>
        <dbReference type="SAM" id="Phobius"/>
    </source>
</evidence>
<keyword evidence="2" id="KW-0472">Membrane</keyword>
<name>A0AAV9BJ74_ACOGR</name>
<keyword evidence="2" id="KW-0812">Transmembrane</keyword>
<feature type="transmembrane region" description="Helical" evidence="2">
    <location>
        <begin position="112"/>
        <end position="130"/>
    </location>
</feature>
<accession>A0AAV9BJ74</accession>
<organism evidence="3 4">
    <name type="scientific">Acorus gramineus</name>
    <name type="common">Dwarf sweet flag</name>
    <dbReference type="NCBI Taxonomy" id="55184"/>
    <lineage>
        <taxon>Eukaryota</taxon>
        <taxon>Viridiplantae</taxon>
        <taxon>Streptophyta</taxon>
        <taxon>Embryophyta</taxon>
        <taxon>Tracheophyta</taxon>
        <taxon>Spermatophyta</taxon>
        <taxon>Magnoliopsida</taxon>
        <taxon>Liliopsida</taxon>
        <taxon>Acoraceae</taxon>
        <taxon>Acorus</taxon>
    </lineage>
</organism>